<dbReference type="InterPro" id="IPR036291">
    <property type="entry name" value="NAD(P)-bd_dom_sf"/>
</dbReference>
<dbReference type="GO" id="GO:0016020">
    <property type="term" value="C:membrane"/>
    <property type="evidence" value="ECO:0007669"/>
    <property type="project" value="TreeGrafter"/>
</dbReference>
<dbReference type="EMBL" id="JMCC02000043">
    <property type="protein sequence ID" value="KIG16036.1"/>
    <property type="molecule type" value="Genomic_DNA"/>
</dbReference>
<dbReference type="PRINTS" id="PR00080">
    <property type="entry name" value="SDRFAMILY"/>
</dbReference>
<dbReference type="AlphaFoldDB" id="A0A0C2CYG9"/>
<evidence type="ECO:0000313" key="5">
    <source>
        <dbReference type="EMBL" id="KIG16036.1"/>
    </source>
</evidence>
<dbReference type="InterPro" id="IPR002347">
    <property type="entry name" value="SDR_fam"/>
</dbReference>
<dbReference type="Proteomes" id="UP000031599">
    <property type="component" value="Unassembled WGS sequence"/>
</dbReference>
<evidence type="ECO:0000259" key="4">
    <source>
        <dbReference type="SMART" id="SM00822"/>
    </source>
</evidence>
<evidence type="ECO:0000256" key="1">
    <source>
        <dbReference type="ARBA" id="ARBA00006484"/>
    </source>
</evidence>
<proteinExistence type="inferred from homology"/>
<dbReference type="Gene3D" id="3.40.50.720">
    <property type="entry name" value="NAD(P)-binding Rossmann-like Domain"/>
    <property type="match status" value="1"/>
</dbReference>
<accession>A0A0C2CYG9</accession>
<evidence type="ECO:0000256" key="3">
    <source>
        <dbReference type="RuleBase" id="RU000363"/>
    </source>
</evidence>
<dbReference type="SUPFAM" id="SSF51735">
    <property type="entry name" value="NAD(P)-binding Rossmann-fold domains"/>
    <property type="match status" value="1"/>
</dbReference>
<dbReference type="PANTHER" id="PTHR44196:SF3">
    <property type="entry name" value="SHORT CHAIN DEHYDROGENASE FAMILY PROTEIN"/>
    <property type="match status" value="1"/>
</dbReference>
<dbReference type="PANTHER" id="PTHR44196">
    <property type="entry name" value="DEHYDROGENASE/REDUCTASE SDR FAMILY MEMBER 7B"/>
    <property type="match status" value="1"/>
</dbReference>
<comment type="similarity">
    <text evidence="1 3">Belongs to the short-chain dehydrogenases/reductases (SDR) family.</text>
</comment>
<dbReference type="SMART" id="SM00822">
    <property type="entry name" value="PKS_KR"/>
    <property type="match status" value="1"/>
</dbReference>
<dbReference type="GO" id="GO:0016491">
    <property type="term" value="F:oxidoreductase activity"/>
    <property type="evidence" value="ECO:0007669"/>
    <property type="project" value="UniProtKB-KW"/>
</dbReference>
<sequence>MYGQSPGSGYHAQAMSSTPHRSALITGASSGIGAALAKYYAAAGAQVLLAARREQALRELADSIEASGGKAQIEVLDVSDPERTEARIRELDHTLGFDLVVANAGIGGSKWGGKLDWADCKGIINVNVSGAIATLTGALPGMIERRAGHLVGISSVAQYRGLPSSAIYCASKAFLSTFLESLRIDLHGTGVSVTDARPGFIDTPLSASLKSKPFEISAEEAAKIIAKAVRRKRGVITFPKQMAAVGHMLEVLPGAIYEPVVRRGRK</sequence>
<feature type="domain" description="Ketoreductase" evidence="4">
    <location>
        <begin position="21"/>
        <end position="199"/>
    </location>
</feature>
<comment type="caution">
    <text evidence="5">The sequence shown here is derived from an EMBL/GenBank/DDBJ whole genome shotgun (WGS) entry which is preliminary data.</text>
</comment>
<evidence type="ECO:0000313" key="6">
    <source>
        <dbReference type="Proteomes" id="UP000031599"/>
    </source>
</evidence>
<dbReference type="PRINTS" id="PR00081">
    <property type="entry name" value="GDHRDH"/>
</dbReference>
<dbReference type="PROSITE" id="PS00061">
    <property type="entry name" value="ADH_SHORT"/>
    <property type="match status" value="1"/>
</dbReference>
<dbReference type="Pfam" id="PF00106">
    <property type="entry name" value="adh_short"/>
    <property type="match status" value="1"/>
</dbReference>
<evidence type="ECO:0000256" key="2">
    <source>
        <dbReference type="ARBA" id="ARBA00023002"/>
    </source>
</evidence>
<dbReference type="InterPro" id="IPR020904">
    <property type="entry name" value="Sc_DH/Rdtase_CS"/>
</dbReference>
<organism evidence="5 6">
    <name type="scientific">Enhygromyxa salina</name>
    <dbReference type="NCBI Taxonomy" id="215803"/>
    <lineage>
        <taxon>Bacteria</taxon>
        <taxon>Pseudomonadati</taxon>
        <taxon>Myxococcota</taxon>
        <taxon>Polyangia</taxon>
        <taxon>Nannocystales</taxon>
        <taxon>Nannocystaceae</taxon>
        <taxon>Enhygromyxa</taxon>
    </lineage>
</organism>
<dbReference type="InterPro" id="IPR057326">
    <property type="entry name" value="KR_dom"/>
</dbReference>
<protein>
    <submittedName>
        <fullName evidence="5">3-oxoacyl-[acyl-carrier protein] reductase</fullName>
    </submittedName>
</protein>
<name>A0A0C2CYG9_9BACT</name>
<reference evidence="5 6" key="1">
    <citation type="submission" date="2014-12" db="EMBL/GenBank/DDBJ databases">
        <title>Genome assembly of Enhygromyxa salina DSM 15201.</title>
        <authorList>
            <person name="Sharma G."/>
            <person name="Subramanian S."/>
        </authorList>
    </citation>
    <scope>NUCLEOTIDE SEQUENCE [LARGE SCALE GENOMIC DNA]</scope>
    <source>
        <strain evidence="5 6">DSM 15201</strain>
    </source>
</reference>
<gene>
    <name evidence="5" type="ORF">DB30_04908</name>
</gene>
<keyword evidence="2" id="KW-0560">Oxidoreductase</keyword>